<keyword evidence="2" id="KW-1185">Reference proteome</keyword>
<proteinExistence type="predicted"/>
<organism evidence="1 2">
    <name type="scientific">Stigmatella aurantiaca</name>
    <dbReference type="NCBI Taxonomy" id="41"/>
    <lineage>
        <taxon>Bacteria</taxon>
        <taxon>Pseudomonadati</taxon>
        <taxon>Myxococcota</taxon>
        <taxon>Myxococcia</taxon>
        <taxon>Myxococcales</taxon>
        <taxon>Cystobacterineae</taxon>
        <taxon>Archangiaceae</taxon>
        <taxon>Stigmatella</taxon>
    </lineage>
</organism>
<evidence type="ECO:0000313" key="1">
    <source>
        <dbReference type="EMBL" id="SEN36337.1"/>
    </source>
</evidence>
<dbReference type="AlphaFoldDB" id="A0A1H8FYM0"/>
<gene>
    <name evidence="1" type="ORF">SAMN05444354_1431</name>
</gene>
<sequence length="39" mass="4421">MYIRQRLLPLLPADKLWFVPEDSPLKFEPGTANHEGLAG</sequence>
<protein>
    <submittedName>
        <fullName evidence="1">Uncharacterized protein</fullName>
    </submittedName>
</protein>
<accession>A0A1H8FYM0</accession>
<reference evidence="2" key="1">
    <citation type="submission" date="2016-10" db="EMBL/GenBank/DDBJ databases">
        <authorList>
            <person name="Varghese N."/>
            <person name="Submissions S."/>
        </authorList>
    </citation>
    <scope>NUCLEOTIDE SEQUENCE [LARGE SCALE GENOMIC DNA]</scope>
    <source>
        <strain evidence="2">DSM 17044</strain>
    </source>
</reference>
<dbReference type="EMBL" id="FOAP01000043">
    <property type="protein sequence ID" value="SEN36337.1"/>
    <property type="molecule type" value="Genomic_DNA"/>
</dbReference>
<name>A0A1H8FYM0_STIAU</name>
<evidence type="ECO:0000313" key="2">
    <source>
        <dbReference type="Proteomes" id="UP000182719"/>
    </source>
</evidence>
<dbReference type="Proteomes" id="UP000182719">
    <property type="component" value="Unassembled WGS sequence"/>
</dbReference>